<proteinExistence type="predicted"/>
<sequence>MMKETRFSESFSCNLNLS</sequence>
<protein>
    <submittedName>
        <fullName evidence="1">Uncharacterized protein</fullName>
    </submittedName>
</protein>
<reference evidence="1" key="1">
    <citation type="submission" date="2014-09" db="EMBL/GenBank/DDBJ databases">
        <authorList>
            <person name="Magalhaes I.L.F."/>
            <person name="Oliveira U."/>
            <person name="Santos F.R."/>
            <person name="Vidigal T.H.D.A."/>
            <person name="Brescovit A.D."/>
            <person name="Santos A.J."/>
        </authorList>
    </citation>
    <scope>NUCLEOTIDE SEQUENCE</scope>
    <source>
        <tissue evidence="1">Shoot tissue taken approximately 20 cm above the soil surface</tissue>
    </source>
</reference>
<dbReference type="AlphaFoldDB" id="A0A0A8YCI7"/>
<name>A0A0A8YCI7_ARUDO</name>
<dbReference type="EMBL" id="GBRH01274184">
    <property type="protein sequence ID" value="JAD23711.1"/>
    <property type="molecule type" value="Transcribed_RNA"/>
</dbReference>
<organism evidence="1">
    <name type="scientific">Arundo donax</name>
    <name type="common">Giant reed</name>
    <name type="synonym">Donax arundinaceus</name>
    <dbReference type="NCBI Taxonomy" id="35708"/>
    <lineage>
        <taxon>Eukaryota</taxon>
        <taxon>Viridiplantae</taxon>
        <taxon>Streptophyta</taxon>
        <taxon>Embryophyta</taxon>
        <taxon>Tracheophyta</taxon>
        <taxon>Spermatophyta</taxon>
        <taxon>Magnoliopsida</taxon>
        <taxon>Liliopsida</taxon>
        <taxon>Poales</taxon>
        <taxon>Poaceae</taxon>
        <taxon>PACMAD clade</taxon>
        <taxon>Arundinoideae</taxon>
        <taxon>Arundineae</taxon>
        <taxon>Arundo</taxon>
    </lineage>
</organism>
<evidence type="ECO:0000313" key="1">
    <source>
        <dbReference type="EMBL" id="JAD23711.1"/>
    </source>
</evidence>
<accession>A0A0A8YCI7</accession>
<reference evidence="1" key="2">
    <citation type="journal article" date="2015" name="Data Brief">
        <title>Shoot transcriptome of the giant reed, Arundo donax.</title>
        <authorList>
            <person name="Barrero R.A."/>
            <person name="Guerrero F.D."/>
            <person name="Moolhuijzen P."/>
            <person name="Goolsby J.A."/>
            <person name="Tidwell J."/>
            <person name="Bellgard S.E."/>
            <person name="Bellgard M.I."/>
        </authorList>
    </citation>
    <scope>NUCLEOTIDE SEQUENCE</scope>
    <source>
        <tissue evidence="1">Shoot tissue taken approximately 20 cm above the soil surface</tissue>
    </source>
</reference>